<accession>A0A2T2Y9D6</accession>
<dbReference type="Proteomes" id="UP000240357">
    <property type="component" value="Unassembled WGS sequence"/>
</dbReference>
<dbReference type="PANTHER" id="PTHR31270">
    <property type="entry name" value="GLUTAMINYL-PEPTIDE CYCLOTRANSFERASE"/>
    <property type="match status" value="1"/>
</dbReference>
<name>A0A2T2Y9D6_9BACT</name>
<keyword evidence="2" id="KW-1185">Reference proteome</keyword>
<dbReference type="Pfam" id="PF05096">
    <property type="entry name" value="Glu_cyclase_2"/>
    <property type="match status" value="1"/>
</dbReference>
<dbReference type="PANTHER" id="PTHR31270:SF1">
    <property type="entry name" value="GLUTAMINYL-PEPTIDE CYCLOTRANSFERASE"/>
    <property type="match status" value="1"/>
</dbReference>
<sequence>MPPSSVKYLFYIPSNLKNNFVSIFSLLLSFGILVGCSSDKKETANSETVNETPAVVAPINLTYELIRTFPHDTTAFTEGLLLHEGQLYESTGSPEEMPRTRSVLGPVDMKTGKIVEKVKLDRTKYFGEGMVILKDKIYQLTYTTKVGFVYDAKTYRKLQEFTFPNKEGWGLTTDGTHLIMSDGTSQLTYLDPTTFKIVKTLNVRYNYDPLVNLNELEYVNGALYANIYTTNSIVRIDAASGQATGILDLTSLINEVKKINPNALEMNGIAYDQKGGTFYITGKLWPSIFEIKIKP</sequence>
<dbReference type="InterPro" id="IPR015943">
    <property type="entry name" value="WD40/YVTN_repeat-like_dom_sf"/>
</dbReference>
<dbReference type="AlphaFoldDB" id="A0A2T2Y9D6"/>
<evidence type="ECO:0000313" key="1">
    <source>
        <dbReference type="EMBL" id="PSR52130.1"/>
    </source>
</evidence>
<reference evidence="1 2" key="1">
    <citation type="submission" date="2018-03" db="EMBL/GenBank/DDBJ databases">
        <title>Adhaeribacter sp. HMF7605 Genome sequencing and assembly.</title>
        <authorList>
            <person name="Kang H."/>
            <person name="Kang J."/>
            <person name="Cha I."/>
            <person name="Kim H."/>
            <person name="Joh K."/>
        </authorList>
    </citation>
    <scope>NUCLEOTIDE SEQUENCE [LARGE SCALE GENOMIC DNA]</scope>
    <source>
        <strain evidence="1 2">HMF7605</strain>
    </source>
</reference>
<dbReference type="InterPro" id="IPR007788">
    <property type="entry name" value="QCT"/>
</dbReference>
<keyword evidence="1" id="KW-0808">Transferase</keyword>
<dbReference type="GO" id="GO:0016603">
    <property type="term" value="F:glutaminyl-peptide cyclotransferase activity"/>
    <property type="evidence" value="ECO:0007669"/>
    <property type="project" value="InterPro"/>
</dbReference>
<evidence type="ECO:0000313" key="2">
    <source>
        <dbReference type="Proteomes" id="UP000240357"/>
    </source>
</evidence>
<dbReference type="SUPFAM" id="SSF63825">
    <property type="entry name" value="YWTD domain"/>
    <property type="match status" value="1"/>
</dbReference>
<dbReference type="EMBL" id="PYFT01000001">
    <property type="protein sequence ID" value="PSR52130.1"/>
    <property type="molecule type" value="Genomic_DNA"/>
</dbReference>
<organism evidence="1 2">
    <name type="scientific">Adhaeribacter arboris</name>
    <dbReference type="NCBI Taxonomy" id="2072846"/>
    <lineage>
        <taxon>Bacteria</taxon>
        <taxon>Pseudomonadati</taxon>
        <taxon>Bacteroidota</taxon>
        <taxon>Cytophagia</taxon>
        <taxon>Cytophagales</taxon>
        <taxon>Hymenobacteraceae</taxon>
        <taxon>Adhaeribacter</taxon>
    </lineage>
</organism>
<comment type="caution">
    <text evidence="1">The sequence shown here is derived from an EMBL/GenBank/DDBJ whole genome shotgun (WGS) entry which is preliminary data.</text>
</comment>
<gene>
    <name evidence="1" type="ORF">AHMF7605_00625</name>
</gene>
<protein>
    <submittedName>
        <fullName evidence="1">Glutamine cyclotransferase</fullName>
    </submittedName>
</protein>
<dbReference type="Gene3D" id="2.130.10.10">
    <property type="entry name" value="YVTN repeat-like/Quinoprotein amine dehydrogenase"/>
    <property type="match status" value="1"/>
</dbReference>
<proteinExistence type="predicted"/>